<keyword evidence="4" id="KW-1185">Reference proteome</keyword>
<evidence type="ECO:0000313" key="3">
    <source>
        <dbReference type="EMBL" id="ORX80673.1"/>
    </source>
</evidence>
<protein>
    <submittedName>
        <fullName evidence="3">Amidase signature enzyme</fullName>
    </submittedName>
</protein>
<feature type="region of interest" description="Disordered" evidence="1">
    <location>
        <begin position="1"/>
        <end position="57"/>
    </location>
</feature>
<dbReference type="PANTHER" id="PTHR42678:SF34">
    <property type="entry name" value="OS04G0183300 PROTEIN"/>
    <property type="match status" value="1"/>
</dbReference>
<dbReference type="AlphaFoldDB" id="A0A1Y1X4G2"/>
<dbReference type="EMBL" id="MCFE01000732">
    <property type="protein sequence ID" value="ORX80673.1"/>
    <property type="molecule type" value="Genomic_DNA"/>
</dbReference>
<dbReference type="OrthoDB" id="566138at2759"/>
<evidence type="ECO:0000259" key="2">
    <source>
        <dbReference type="Pfam" id="PF01425"/>
    </source>
</evidence>
<dbReference type="Proteomes" id="UP000193498">
    <property type="component" value="Unassembled WGS sequence"/>
</dbReference>
<dbReference type="Gene3D" id="3.90.1300.10">
    <property type="entry name" value="Amidase signature (AS) domain"/>
    <property type="match status" value="1"/>
</dbReference>
<name>A0A1Y1X4G2_9FUNG</name>
<feature type="non-terminal residue" evidence="3">
    <location>
        <position position="280"/>
    </location>
</feature>
<dbReference type="Pfam" id="PF01425">
    <property type="entry name" value="Amidase"/>
    <property type="match status" value="1"/>
</dbReference>
<comment type="caution">
    <text evidence="3">The sequence shown here is derived from an EMBL/GenBank/DDBJ whole genome shotgun (WGS) entry which is preliminary data.</text>
</comment>
<dbReference type="STRING" id="1314790.A0A1Y1X4G2"/>
<dbReference type="InParanoid" id="A0A1Y1X4G2"/>
<dbReference type="InterPro" id="IPR023631">
    <property type="entry name" value="Amidase_dom"/>
</dbReference>
<proteinExistence type="predicted"/>
<reference evidence="3 4" key="1">
    <citation type="submission" date="2016-07" db="EMBL/GenBank/DDBJ databases">
        <title>Pervasive Adenine N6-methylation of Active Genes in Fungi.</title>
        <authorList>
            <consortium name="DOE Joint Genome Institute"/>
            <person name="Mondo S.J."/>
            <person name="Dannebaum R.O."/>
            <person name="Kuo R.C."/>
            <person name="Labutti K."/>
            <person name="Haridas S."/>
            <person name="Kuo A."/>
            <person name="Salamov A."/>
            <person name="Ahrendt S.R."/>
            <person name="Lipzen A."/>
            <person name="Sullivan W."/>
            <person name="Andreopoulos W.B."/>
            <person name="Clum A."/>
            <person name="Lindquist E."/>
            <person name="Daum C."/>
            <person name="Ramamoorthy G.K."/>
            <person name="Gryganskyi A."/>
            <person name="Culley D."/>
            <person name="Magnuson J.K."/>
            <person name="James T.Y."/>
            <person name="O'Malley M.A."/>
            <person name="Stajich J.E."/>
            <person name="Spatafora J.W."/>
            <person name="Visel A."/>
            <person name="Grigoriev I.V."/>
        </authorList>
    </citation>
    <scope>NUCLEOTIDE SEQUENCE [LARGE SCALE GENOMIC DNA]</scope>
    <source>
        <strain evidence="3 4">CBS 931.73</strain>
    </source>
</reference>
<dbReference type="SUPFAM" id="SSF75304">
    <property type="entry name" value="Amidase signature (AS) enzymes"/>
    <property type="match status" value="1"/>
</dbReference>
<organism evidence="3 4">
    <name type="scientific">Basidiobolus meristosporus CBS 931.73</name>
    <dbReference type="NCBI Taxonomy" id="1314790"/>
    <lineage>
        <taxon>Eukaryota</taxon>
        <taxon>Fungi</taxon>
        <taxon>Fungi incertae sedis</taxon>
        <taxon>Zoopagomycota</taxon>
        <taxon>Entomophthoromycotina</taxon>
        <taxon>Basidiobolomycetes</taxon>
        <taxon>Basidiobolales</taxon>
        <taxon>Basidiobolaceae</taxon>
        <taxon>Basidiobolus</taxon>
    </lineage>
</organism>
<dbReference type="PANTHER" id="PTHR42678">
    <property type="entry name" value="AMIDASE"/>
    <property type="match status" value="1"/>
</dbReference>
<evidence type="ECO:0000313" key="4">
    <source>
        <dbReference type="Proteomes" id="UP000193498"/>
    </source>
</evidence>
<gene>
    <name evidence="3" type="ORF">K493DRAFT_242527</name>
</gene>
<feature type="compositionally biased region" description="Polar residues" evidence="1">
    <location>
        <begin position="9"/>
        <end position="18"/>
    </location>
</feature>
<dbReference type="InterPro" id="IPR036928">
    <property type="entry name" value="AS_sf"/>
</dbReference>
<accession>A0A1Y1X4G2</accession>
<feature type="domain" description="Amidase" evidence="2">
    <location>
        <begin position="84"/>
        <end position="280"/>
    </location>
</feature>
<evidence type="ECO:0000256" key="1">
    <source>
        <dbReference type="SAM" id="MobiDB-lite"/>
    </source>
</evidence>
<sequence>MLVQGTLGGSPSDSQSVGDGTDGGEYVYETVSSPDSYSYDEANGSSEYSSGGNGSYGQEVKLEEATIDSLSEWLQSGKITSKKLVEMYLDRIKKLNPNLHAVLITNQEAISIAAKLDQERDSGKTRGPLHGIPVLVSSSMETKDKMDVNAGSKFLAGSHLSEESSIVQQLRKAGAVILGKGNMGELNGLVGSNGYSTMGGQTTNPYNPKAPVSGSASGSAVAVAANLVTVAVGEDSTGSIIMPSALNAIVGMRPTVGLTSRTGNFLWSNEYDTYGPMARS</sequence>